<dbReference type="EMBL" id="CP015225">
    <property type="protein sequence ID" value="AMZ74400.1"/>
    <property type="molecule type" value="Genomic_DNA"/>
</dbReference>
<gene>
    <name evidence="1" type="ORF">TK06_26005</name>
</gene>
<dbReference type="AlphaFoldDB" id="A0A160A322"/>
<proteinExistence type="predicted"/>
<name>A0A160A322_PSEFL</name>
<evidence type="ECO:0000313" key="2">
    <source>
        <dbReference type="Proteomes" id="UP000076083"/>
    </source>
</evidence>
<organism evidence="1 2">
    <name type="scientific">Pseudomonas fluorescens</name>
    <dbReference type="NCBI Taxonomy" id="294"/>
    <lineage>
        <taxon>Bacteria</taxon>
        <taxon>Pseudomonadati</taxon>
        <taxon>Pseudomonadota</taxon>
        <taxon>Gammaproteobacteria</taxon>
        <taxon>Pseudomonadales</taxon>
        <taxon>Pseudomonadaceae</taxon>
        <taxon>Pseudomonas</taxon>
    </lineage>
</organism>
<reference evidence="2" key="1">
    <citation type="submission" date="2016-04" db="EMBL/GenBank/DDBJ databases">
        <authorList>
            <person name="Ray J."/>
            <person name="Price M."/>
            <person name="Deutschbauer A."/>
        </authorList>
    </citation>
    <scope>NUCLEOTIDE SEQUENCE [LARGE SCALE GENOMIC DNA]</scope>
    <source>
        <strain evidence="2">FW300-N2E2</strain>
    </source>
</reference>
<dbReference type="Proteomes" id="UP000076083">
    <property type="component" value="Chromosome"/>
</dbReference>
<evidence type="ECO:0000313" key="1">
    <source>
        <dbReference type="EMBL" id="AMZ74400.1"/>
    </source>
</evidence>
<protein>
    <submittedName>
        <fullName evidence="1">Uncharacterized protein</fullName>
    </submittedName>
</protein>
<reference evidence="1 2" key="2">
    <citation type="journal article" date="2018" name="Nature">
        <title>Mutant phenotypes for thousands of bacterial genes of unknown function.</title>
        <authorList>
            <person name="Price M.N."/>
            <person name="Wetmore K.M."/>
            <person name="Waters R.J."/>
            <person name="Callaghan M."/>
            <person name="Ray J."/>
            <person name="Liu H."/>
            <person name="Kuehl J.V."/>
            <person name="Melnyk R.A."/>
            <person name="Lamson J.S."/>
            <person name="Suh Y."/>
            <person name="Carlson H.K."/>
            <person name="Esquivel Z."/>
            <person name="Sadeeshkumar H."/>
            <person name="Chakraborty R."/>
            <person name="Zane G.M."/>
            <person name="Rubin B.E."/>
            <person name="Wall J.D."/>
            <person name="Visel A."/>
            <person name="Bristow J."/>
            <person name="Blow M.J."/>
            <person name="Arkin A.P."/>
            <person name="Deutschbauer A.M."/>
        </authorList>
    </citation>
    <scope>NUCLEOTIDE SEQUENCE [LARGE SCALE GENOMIC DNA]</scope>
    <source>
        <strain evidence="1 2">FW300-N2E2</strain>
    </source>
</reference>
<accession>A0A160A322</accession>
<sequence length="130" mass="14395">MQQETFAYQFALQHQQLQSSVISSSLLGSSRYSLHPDALMLTLVQKLIVLSSNTQDYRVPVCGMELAQANKDCAAAARSWSVPAARRITYISTCGISAVFIFKDTLQHQELLSARVNMRAERTAGSVPHH</sequence>